<proteinExistence type="predicted"/>
<dbReference type="EMBL" id="JAUOPB010000001">
    <property type="protein sequence ID" value="MDO6421185.1"/>
    <property type="molecule type" value="Genomic_DNA"/>
</dbReference>
<dbReference type="Pfam" id="PF06073">
    <property type="entry name" value="DUF934"/>
    <property type="match status" value="1"/>
</dbReference>
<organism evidence="1 2">
    <name type="scientific">Saccharophagus degradans</name>
    <dbReference type="NCBI Taxonomy" id="86304"/>
    <lineage>
        <taxon>Bacteria</taxon>
        <taxon>Pseudomonadati</taxon>
        <taxon>Pseudomonadota</taxon>
        <taxon>Gammaproteobacteria</taxon>
        <taxon>Cellvibrionales</taxon>
        <taxon>Cellvibrionaceae</taxon>
        <taxon>Saccharophagus</taxon>
    </lineage>
</organism>
<dbReference type="InterPro" id="IPR008318">
    <property type="entry name" value="UCP030820"/>
</dbReference>
<sequence>MPKLVKNAQVVEHSWVLIRTEEELAAADLTSGQWLVPYSAYIANPEAYKDADRFGFWIASDADIEQVKAAVKDRNIIAIDFPVFADGRGFSLARTLREHTDFSGEIRAVGNFIFDQIFYMSRCGFDAFEFADETDVNKALPFFSTFSESYQAGTDEPQPLFRRRA</sequence>
<evidence type="ECO:0000313" key="1">
    <source>
        <dbReference type="EMBL" id="MDO6421185.1"/>
    </source>
</evidence>
<evidence type="ECO:0000313" key="2">
    <source>
        <dbReference type="Proteomes" id="UP001169760"/>
    </source>
</evidence>
<reference evidence="1" key="1">
    <citation type="submission" date="2023-07" db="EMBL/GenBank/DDBJ databases">
        <title>Genome content predicts the carbon catabolic preferences of heterotrophic bacteria.</title>
        <authorList>
            <person name="Gralka M."/>
        </authorList>
    </citation>
    <scope>NUCLEOTIDE SEQUENCE</scope>
    <source>
        <strain evidence="1">I3M17_2</strain>
    </source>
</reference>
<dbReference type="Proteomes" id="UP001169760">
    <property type="component" value="Unassembled WGS sequence"/>
</dbReference>
<dbReference type="RefSeq" id="WP_303490449.1">
    <property type="nucleotide sequence ID" value="NZ_JAUOPB010000001.1"/>
</dbReference>
<protein>
    <submittedName>
        <fullName evidence="1">DUF934 domain-containing protein</fullName>
    </submittedName>
</protein>
<dbReference type="PIRSF" id="PIRSF030820">
    <property type="entry name" value="UCP030820"/>
    <property type="match status" value="1"/>
</dbReference>
<accession>A0AAW7X0D4</accession>
<name>A0AAW7X0D4_9GAMM</name>
<comment type="caution">
    <text evidence="1">The sequence shown here is derived from an EMBL/GenBank/DDBJ whole genome shotgun (WGS) entry which is preliminary data.</text>
</comment>
<gene>
    <name evidence="1" type="ORF">Q4521_01735</name>
</gene>
<dbReference type="AlphaFoldDB" id="A0AAW7X0D4"/>